<evidence type="ECO:0000259" key="8">
    <source>
        <dbReference type="PROSITE" id="PS50850"/>
    </source>
</evidence>
<dbReference type="InterPro" id="IPR036259">
    <property type="entry name" value="MFS_trans_sf"/>
</dbReference>
<dbReference type="InterPro" id="IPR010290">
    <property type="entry name" value="TM_effector"/>
</dbReference>
<dbReference type="GO" id="GO:0005886">
    <property type="term" value="C:plasma membrane"/>
    <property type="evidence" value="ECO:0007669"/>
    <property type="project" value="UniProtKB-SubCell"/>
</dbReference>
<keyword evidence="2" id="KW-0813">Transport</keyword>
<proteinExistence type="predicted"/>
<keyword evidence="5 7" id="KW-1133">Transmembrane helix</keyword>
<dbReference type="OrthoDB" id="9775268at2"/>
<evidence type="ECO:0000256" key="1">
    <source>
        <dbReference type="ARBA" id="ARBA00004651"/>
    </source>
</evidence>
<evidence type="ECO:0000256" key="5">
    <source>
        <dbReference type="ARBA" id="ARBA00022989"/>
    </source>
</evidence>
<keyword evidence="3" id="KW-1003">Cell membrane</keyword>
<feature type="transmembrane region" description="Helical" evidence="7">
    <location>
        <begin position="396"/>
        <end position="418"/>
    </location>
</feature>
<name>A0A5C1Y9X1_9MICO</name>
<evidence type="ECO:0000313" key="10">
    <source>
        <dbReference type="Proteomes" id="UP000322159"/>
    </source>
</evidence>
<feature type="transmembrane region" description="Helical" evidence="7">
    <location>
        <begin position="370"/>
        <end position="390"/>
    </location>
</feature>
<dbReference type="SUPFAM" id="SSF103473">
    <property type="entry name" value="MFS general substrate transporter"/>
    <property type="match status" value="1"/>
</dbReference>
<dbReference type="Proteomes" id="UP000322159">
    <property type="component" value="Chromosome"/>
</dbReference>
<evidence type="ECO:0000256" key="3">
    <source>
        <dbReference type="ARBA" id="ARBA00022475"/>
    </source>
</evidence>
<dbReference type="EMBL" id="CP043504">
    <property type="protein sequence ID" value="QEO09647.1"/>
    <property type="molecule type" value="Genomic_DNA"/>
</dbReference>
<sequence>MSPPIAPVSEAVTEPIPVLTERPRWRDTFVALKAYNYRLYLIAQLFANTGGWMARVAIDWLVLELTGDVALVGLTVALQFAPTLVFGPWAGVISDRAPRRVVLLITQSVGTIAYGVLATLVLTGQVQAWQVLLTAAVTGTSMAIDGPSRSAFVSEMVGTHRLRGAISLNATVFHLGGLIGPAISGVLIVAIGSGWSIAVNAGTSAVAVLALALMRARELVPVFKQQRSRGQIREAVRYAIGKPTILWPILLLAFVAVFGMNLPVLLAAAADDTFGTGAAGYGLYNSLAALGAFVGAVLSSRRRALRLRDIVLFAGLYGAVTVFAGASGWYPGFLVALVGIGVSRLLFATGAESMTQLSTNPGIRGRVMSLYLMVVTGGQAAGGVIIGGIASSFGPSWAFIVAGGAPALAALVVAVVLARRRELRLRVDFRRPRQLVRIVPRLAA</sequence>
<dbReference type="RefSeq" id="WP_149325067.1">
    <property type="nucleotide sequence ID" value="NZ_CP043504.1"/>
</dbReference>
<feature type="transmembrane region" description="Helical" evidence="7">
    <location>
        <begin position="39"/>
        <end position="63"/>
    </location>
</feature>
<dbReference type="InterPro" id="IPR020846">
    <property type="entry name" value="MFS_dom"/>
</dbReference>
<feature type="transmembrane region" description="Helical" evidence="7">
    <location>
        <begin position="69"/>
        <end position="89"/>
    </location>
</feature>
<evidence type="ECO:0000256" key="7">
    <source>
        <dbReference type="SAM" id="Phobius"/>
    </source>
</evidence>
<reference evidence="9 10" key="1">
    <citation type="submission" date="2019-09" db="EMBL/GenBank/DDBJ databases">
        <title>Genome sequencing of strain KACC 19322.</title>
        <authorList>
            <person name="Heo J."/>
            <person name="Kim S.-J."/>
            <person name="Kim J.-S."/>
            <person name="Hong S.-B."/>
            <person name="Kwon S.-W."/>
        </authorList>
    </citation>
    <scope>NUCLEOTIDE SEQUENCE [LARGE SCALE GENOMIC DNA]</scope>
    <source>
        <strain evidence="9 10">KACC 19322</strain>
    </source>
</reference>
<feature type="transmembrane region" description="Helical" evidence="7">
    <location>
        <begin position="310"/>
        <end position="326"/>
    </location>
</feature>
<evidence type="ECO:0000256" key="2">
    <source>
        <dbReference type="ARBA" id="ARBA00022448"/>
    </source>
</evidence>
<dbReference type="AlphaFoldDB" id="A0A5C1Y9X1"/>
<organism evidence="9 10">
    <name type="scientific">Protaetiibacter larvae</name>
    <dbReference type="NCBI Taxonomy" id="2592654"/>
    <lineage>
        <taxon>Bacteria</taxon>
        <taxon>Bacillati</taxon>
        <taxon>Actinomycetota</taxon>
        <taxon>Actinomycetes</taxon>
        <taxon>Micrococcales</taxon>
        <taxon>Microbacteriaceae</taxon>
        <taxon>Protaetiibacter</taxon>
    </lineage>
</organism>
<feature type="domain" description="Major facilitator superfamily (MFS) profile" evidence="8">
    <location>
        <begin position="36"/>
        <end position="421"/>
    </location>
</feature>
<feature type="transmembrane region" description="Helical" evidence="7">
    <location>
        <begin position="332"/>
        <end position="349"/>
    </location>
</feature>
<feature type="transmembrane region" description="Helical" evidence="7">
    <location>
        <begin position="101"/>
        <end position="122"/>
    </location>
</feature>
<dbReference type="KEGG" id="lyk:FLP23_06285"/>
<accession>A0A5C1Y9X1</accession>
<comment type="subcellular location">
    <subcellularLocation>
        <location evidence="1">Cell membrane</location>
        <topology evidence="1">Multi-pass membrane protein</topology>
    </subcellularLocation>
</comment>
<dbReference type="PANTHER" id="PTHR23513:SF11">
    <property type="entry name" value="STAPHYLOFERRIN A TRANSPORTER"/>
    <property type="match status" value="1"/>
</dbReference>
<feature type="transmembrane region" description="Helical" evidence="7">
    <location>
        <begin position="166"/>
        <end position="191"/>
    </location>
</feature>
<feature type="transmembrane region" description="Helical" evidence="7">
    <location>
        <begin position="278"/>
        <end position="298"/>
    </location>
</feature>
<keyword evidence="10" id="KW-1185">Reference proteome</keyword>
<protein>
    <submittedName>
        <fullName evidence="9">MFS transporter</fullName>
    </submittedName>
</protein>
<feature type="transmembrane region" description="Helical" evidence="7">
    <location>
        <begin position="197"/>
        <end position="214"/>
    </location>
</feature>
<evidence type="ECO:0000313" key="9">
    <source>
        <dbReference type="EMBL" id="QEO09647.1"/>
    </source>
</evidence>
<dbReference type="PANTHER" id="PTHR23513">
    <property type="entry name" value="INTEGRAL MEMBRANE EFFLUX PROTEIN-RELATED"/>
    <property type="match status" value="1"/>
</dbReference>
<feature type="transmembrane region" description="Helical" evidence="7">
    <location>
        <begin position="128"/>
        <end position="145"/>
    </location>
</feature>
<feature type="transmembrane region" description="Helical" evidence="7">
    <location>
        <begin position="235"/>
        <end position="258"/>
    </location>
</feature>
<evidence type="ECO:0000256" key="4">
    <source>
        <dbReference type="ARBA" id="ARBA00022692"/>
    </source>
</evidence>
<keyword evidence="6 7" id="KW-0472">Membrane</keyword>
<dbReference type="GO" id="GO:0022857">
    <property type="term" value="F:transmembrane transporter activity"/>
    <property type="evidence" value="ECO:0007669"/>
    <property type="project" value="InterPro"/>
</dbReference>
<dbReference type="Pfam" id="PF05977">
    <property type="entry name" value="MFS_3"/>
    <property type="match status" value="1"/>
</dbReference>
<dbReference type="Gene3D" id="1.20.1250.20">
    <property type="entry name" value="MFS general substrate transporter like domains"/>
    <property type="match status" value="1"/>
</dbReference>
<gene>
    <name evidence="9" type="ORF">FLP23_06285</name>
</gene>
<keyword evidence="4 7" id="KW-0812">Transmembrane</keyword>
<evidence type="ECO:0000256" key="6">
    <source>
        <dbReference type="ARBA" id="ARBA00023136"/>
    </source>
</evidence>
<dbReference type="CDD" id="cd06173">
    <property type="entry name" value="MFS_MefA_like"/>
    <property type="match status" value="1"/>
</dbReference>
<dbReference type="PROSITE" id="PS50850">
    <property type="entry name" value="MFS"/>
    <property type="match status" value="1"/>
</dbReference>